<reference evidence="1 2" key="1">
    <citation type="submission" date="2020-11" db="EMBL/GenBank/DDBJ databases">
        <title>Complete Genome Sequence of Achromobacter phage vB_AchrS_AchV4.</title>
        <authorList>
            <person name="Kaliniene L."/>
            <person name="Noreika A."/>
            <person name="Meskys R."/>
        </authorList>
    </citation>
    <scope>NUCLEOTIDE SEQUENCE [LARGE SCALE GENOMIC DNA]</scope>
</reference>
<evidence type="ECO:0000313" key="1">
    <source>
        <dbReference type="EMBL" id="QPZ53281.1"/>
    </source>
</evidence>
<sequence>MAGKHKRNIDKHTSAEQAESNILTTLRMWDATSSDKCVRLSELGYTAFPDYDFRAPQGAAFAVARIVRSMEQRKLLAYHCDDWRRGYYLHPSQPTNPLQGLLESAKAMGIGATPRKPGRSDTAA</sequence>
<dbReference type="EMBL" id="MW269554">
    <property type="protein sequence ID" value="QPZ53281.1"/>
    <property type="molecule type" value="Genomic_DNA"/>
</dbReference>
<protein>
    <submittedName>
        <fullName evidence="1">Uncharacterized protein</fullName>
    </submittedName>
</protein>
<name>A0A7T3PGX7_9CAUD</name>
<organism evidence="1 2">
    <name type="scientific">Achromobacter phage vB_AchrS_AchV4</name>
    <dbReference type="NCBI Taxonomy" id="2796514"/>
    <lineage>
        <taxon>Viruses</taxon>
        <taxon>Duplodnaviria</taxon>
        <taxon>Heunggongvirae</taxon>
        <taxon>Uroviricota</taxon>
        <taxon>Caudoviricetes</taxon>
        <taxon>Casjensviridae</taxon>
        <taxon>Gediminasvirus</taxon>
        <taxon>Gediminasvirus AchV4</taxon>
    </lineage>
</organism>
<dbReference type="Proteomes" id="UP000595170">
    <property type="component" value="Segment"/>
</dbReference>
<accession>A0A7T3PGX7</accession>
<keyword evidence="2" id="KW-1185">Reference proteome</keyword>
<evidence type="ECO:0000313" key="2">
    <source>
        <dbReference type="Proteomes" id="UP000595170"/>
    </source>
</evidence>
<proteinExistence type="predicted"/>
<gene>
    <name evidence="1" type="ORF">AchV4_0043</name>
</gene>